<dbReference type="Pfam" id="PF03865">
    <property type="entry name" value="ShlB"/>
    <property type="match status" value="1"/>
</dbReference>
<feature type="region of interest" description="Disordered" evidence="4">
    <location>
        <begin position="31"/>
        <end position="56"/>
    </location>
</feature>
<proteinExistence type="predicted"/>
<evidence type="ECO:0000256" key="1">
    <source>
        <dbReference type="ARBA" id="ARBA00022452"/>
    </source>
</evidence>
<dbReference type="EMBL" id="JABEQO010000008">
    <property type="protein sequence ID" value="MBB2164620.1"/>
    <property type="molecule type" value="Genomic_DNA"/>
</dbReference>
<dbReference type="Gene3D" id="2.40.160.50">
    <property type="entry name" value="membrane protein fhac: a member of the omp85/tpsb transporter family"/>
    <property type="match status" value="1"/>
</dbReference>
<organism evidence="7 10">
    <name type="scientific">Gluconacetobacter dulcium</name>
    <dbReference type="NCBI Taxonomy" id="2729096"/>
    <lineage>
        <taxon>Bacteria</taxon>
        <taxon>Pseudomonadati</taxon>
        <taxon>Pseudomonadota</taxon>
        <taxon>Alphaproteobacteria</taxon>
        <taxon>Acetobacterales</taxon>
        <taxon>Acetobacteraceae</taxon>
        <taxon>Gluconacetobacter</taxon>
    </lineage>
</organism>
<dbReference type="Proteomes" id="UP000540490">
    <property type="component" value="Unassembled WGS sequence"/>
</dbReference>
<gene>
    <name evidence="8" type="ORF">HLH25_08155</name>
    <name evidence="7" type="ORF">HLH26_08700</name>
</gene>
<keyword evidence="3" id="KW-0998">Cell outer membrane</keyword>
<reference evidence="9 10" key="1">
    <citation type="submission" date="2020-04" db="EMBL/GenBank/DDBJ databases">
        <title>Description of novel Gluconacetobacter.</title>
        <authorList>
            <person name="Sombolestani A."/>
        </authorList>
    </citation>
    <scope>NUCLEOTIDE SEQUENCE [LARGE SCALE GENOMIC DNA]</scope>
    <source>
        <strain evidence="8 9">LMG 1728</strain>
        <strain evidence="7 10">LMG 1731</strain>
    </source>
</reference>
<evidence type="ECO:0000256" key="3">
    <source>
        <dbReference type="ARBA" id="ARBA00023237"/>
    </source>
</evidence>
<sequence length="591" mass="65695">MPNLNRALLATCAVISLGGLVSNRAFGQAYERDKPKNPAPLSTPDQIQEPPRESDVLPDTKKVVVSRLAGIAFWDNPEKMHKDGVTLRANGIWHDPSLDLLDRSSFQSEIAKYLNKPLTLADINSIVSKVSDLYRTHGRPFVYVAIPPQFLGSGVVHFVIMEYRLDKVSVNGNHWFSSEQISRMSGLRSGKILTLSDVRYGIERLNDNPFRTVNAVFSPSTEKGETNVLLQTTDRFPLNLYGTFDTGGLPTLGREEWEVGGTWGNVFGLGHTLSYQLTHSVSELYNSHSINYSAPLPWGDQIHVFGSYAWNRPRETLNGTEFVENGHSGQASFRYVHDSHPIEVFGQKATLWQQISAGFDYKTTNNSIEFGGISVYATNAETVQFPVAYRLTLRDPFGETQLRNQATFSPGGLTDGNHRHSFSLLVPGASPRYIYDTMTLARTTWLPCDLSWTVQATGQISTTNLMYANQIGLGGLYTTRGYFTDTILGSEGVTVANEVHSPAWHLLRDQDLEQIGVFFDYGHVSQVRPIPNQVNSLDLSSVGLDLHLQESSYVNLSFNIGWRLRSLPTVKRNEGYGNKGAFGNISITVGY</sequence>
<dbReference type="InterPro" id="IPR051544">
    <property type="entry name" value="TPS_OM_transporter"/>
</dbReference>
<comment type="caution">
    <text evidence="7">The sequence shown here is derived from an EMBL/GenBank/DDBJ whole genome shotgun (WGS) entry which is preliminary data.</text>
</comment>
<evidence type="ECO:0000256" key="2">
    <source>
        <dbReference type="ARBA" id="ARBA00022692"/>
    </source>
</evidence>
<name>A0A7W4IKN8_9PROT</name>
<evidence type="ECO:0000256" key="4">
    <source>
        <dbReference type="SAM" id="MobiDB-lite"/>
    </source>
</evidence>
<evidence type="ECO:0000313" key="7">
    <source>
        <dbReference type="EMBL" id="MBB2164620.1"/>
    </source>
</evidence>
<dbReference type="GO" id="GO:0046819">
    <property type="term" value="P:protein secretion by the type V secretion system"/>
    <property type="evidence" value="ECO:0007669"/>
    <property type="project" value="TreeGrafter"/>
</dbReference>
<dbReference type="RefSeq" id="WP_182973586.1">
    <property type="nucleotide sequence ID" value="NZ_JABEQN010000008.1"/>
</dbReference>
<dbReference type="InterPro" id="IPR013686">
    <property type="entry name" value="Polypept-transport_assoc_ShlB"/>
</dbReference>
<feature type="domain" description="Polypeptide-transport-associated ShlB-type" evidence="6">
    <location>
        <begin position="100"/>
        <end position="162"/>
    </location>
</feature>
<feature type="domain" description="Haemolysin activator HlyB C-terminal" evidence="5">
    <location>
        <begin position="224"/>
        <end position="529"/>
    </location>
</feature>
<keyword evidence="2" id="KW-0812">Transmembrane</keyword>
<keyword evidence="1" id="KW-1134">Transmembrane beta strand</keyword>
<dbReference type="Gene3D" id="3.10.20.310">
    <property type="entry name" value="membrane protein fhac"/>
    <property type="match status" value="1"/>
</dbReference>
<dbReference type="PANTHER" id="PTHR34597:SF3">
    <property type="entry name" value="OUTER MEMBRANE TRANSPORTER CDIB"/>
    <property type="match status" value="1"/>
</dbReference>
<keyword evidence="1" id="KW-0472">Membrane</keyword>
<dbReference type="GO" id="GO:0008320">
    <property type="term" value="F:protein transmembrane transporter activity"/>
    <property type="evidence" value="ECO:0007669"/>
    <property type="project" value="TreeGrafter"/>
</dbReference>
<evidence type="ECO:0000313" key="9">
    <source>
        <dbReference type="Proteomes" id="UP000540490"/>
    </source>
</evidence>
<protein>
    <submittedName>
        <fullName evidence="7">ShlB/FhaC/HecB family hemolysin secretion/activation protein</fullName>
    </submittedName>
</protein>
<dbReference type="InterPro" id="IPR005565">
    <property type="entry name" value="Hemolysn_activator_HlyB_C"/>
</dbReference>
<evidence type="ECO:0000313" key="10">
    <source>
        <dbReference type="Proteomes" id="UP000561077"/>
    </source>
</evidence>
<keyword evidence="9" id="KW-1185">Reference proteome</keyword>
<dbReference type="Pfam" id="PF08479">
    <property type="entry name" value="POTRA_2"/>
    <property type="match status" value="1"/>
</dbReference>
<evidence type="ECO:0000259" key="5">
    <source>
        <dbReference type="Pfam" id="PF03865"/>
    </source>
</evidence>
<dbReference type="Proteomes" id="UP000561077">
    <property type="component" value="Unassembled WGS sequence"/>
</dbReference>
<dbReference type="PANTHER" id="PTHR34597">
    <property type="entry name" value="SLR1661 PROTEIN"/>
    <property type="match status" value="1"/>
</dbReference>
<dbReference type="AlphaFoldDB" id="A0A7W4IKN8"/>
<evidence type="ECO:0000259" key="6">
    <source>
        <dbReference type="Pfam" id="PF08479"/>
    </source>
</evidence>
<accession>A0A7W4IKN8</accession>
<dbReference type="GO" id="GO:0098046">
    <property type="term" value="C:type V protein secretion system complex"/>
    <property type="evidence" value="ECO:0007669"/>
    <property type="project" value="TreeGrafter"/>
</dbReference>
<dbReference type="EMBL" id="JABEQN010000008">
    <property type="protein sequence ID" value="MBB2193613.1"/>
    <property type="molecule type" value="Genomic_DNA"/>
</dbReference>
<evidence type="ECO:0000313" key="8">
    <source>
        <dbReference type="EMBL" id="MBB2193613.1"/>
    </source>
</evidence>